<evidence type="ECO:0000256" key="1">
    <source>
        <dbReference type="SAM" id="MobiDB-lite"/>
    </source>
</evidence>
<protein>
    <submittedName>
        <fullName evidence="2">Uncharacterized protein</fullName>
    </submittedName>
</protein>
<dbReference type="Proteomes" id="UP001148786">
    <property type="component" value="Unassembled WGS sequence"/>
</dbReference>
<dbReference type="EMBL" id="JANKHO010003777">
    <property type="protein sequence ID" value="KAJ3481096.1"/>
    <property type="molecule type" value="Genomic_DNA"/>
</dbReference>
<feature type="region of interest" description="Disordered" evidence="1">
    <location>
        <begin position="20"/>
        <end position="109"/>
    </location>
</feature>
<name>A0A9W8MQE9_9AGAR</name>
<feature type="compositionally biased region" description="Polar residues" evidence="1">
    <location>
        <begin position="32"/>
        <end position="45"/>
    </location>
</feature>
<dbReference type="AlphaFoldDB" id="A0A9W8MQE9"/>
<gene>
    <name evidence="2" type="ORF">NLJ89_g12236</name>
</gene>
<sequence>MAGFYDKHDIQALYAALNLPTSPNAHPHRTGTCATSGHPPTSTLMPSKIIAKDDGANDKVSNETMTDDPNLTLGKGKRPSNDANVEQNEEEGRGGATTTRADTGSRADT</sequence>
<keyword evidence="3" id="KW-1185">Reference proteome</keyword>
<reference evidence="2" key="1">
    <citation type="submission" date="2022-07" db="EMBL/GenBank/DDBJ databases">
        <title>Genome Sequence of Agrocybe chaxingu.</title>
        <authorList>
            <person name="Buettner E."/>
        </authorList>
    </citation>
    <scope>NUCLEOTIDE SEQUENCE</scope>
    <source>
        <strain evidence="2">MP-N11</strain>
    </source>
</reference>
<feature type="compositionally biased region" description="Basic and acidic residues" evidence="1">
    <location>
        <begin position="50"/>
        <end position="61"/>
    </location>
</feature>
<evidence type="ECO:0000313" key="2">
    <source>
        <dbReference type="EMBL" id="KAJ3481096.1"/>
    </source>
</evidence>
<comment type="caution">
    <text evidence="2">The sequence shown here is derived from an EMBL/GenBank/DDBJ whole genome shotgun (WGS) entry which is preliminary data.</text>
</comment>
<proteinExistence type="predicted"/>
<organism evidence="2 3">
    <name type="scientific">Agrocybe chaxingu</name>
    <dbReference type="NCBI Taxonomy" id="84603"/>
    <lineage>
        <taxon>Eukaryota</taxon>
        <taxon>Fungi</taxon>
        <taxon>Dikarya</taxon>
        <taxon>Basidiomycota</taxon>
        <taxon>Agaricomycotina</taxon>
        <taxon>Agaricomycetes</taxon>
        <taxon>Agaricomycetidae</taxon>
        <taxon>Agaricales</taxon>
        <taxon>Agaricineae</taxon>
        <taxon>Strophariaceae</taxon>
        <taxon>Agrocybe</taxon>
    </lineage>
</organism>
<evidence type="ECO:0000313" key="3">
    <source>
        <dbReference type="Proteomes" id="UP001148786"/>
    </source>
</evidence>
<accession>A0A9W8MQE9</accession>